<name>A0A162KCM8_CORDF</name>
<feature type="compositionally biased region" description="Low complexity" evidence="5">
    <location>
        <begin position="71"/>
        <end position="82"/>
    </location>
</feature>
<dbReference type="InterPro" id="IPR006073">
    <property type="entry name" value="GTP-bd"/>
</dbReference>
<feature type="region of interest" description="Disordered" evidence="5">
    <location>
        <begin position="37"/>
        <end position="60"/>
    </location>
</feature>
<feature type="region of interest" description="Disordered" evidence="5">
    <location>
        <begin position="68"/>
        <end position="87"/>
    </location>
</feature>
<dbReference type="PROSITE" id="PS51706">
    <property type="entry name" value="G_ENGB"/>
    <property type="match status" value="1"/>
</dbReference>
<dbReference type="Pfam" id="PF01926">
    <property type="entry name" value="MMR_HSR1"/>
    <property type="match status" value="1"/>
</dbReference>
<dbReference type="OrthoDB" id="391988at2759"/>
<dbReference type="GO" id="GO:0046872">
    <property type="term" value="F:metal ion binding"/>
    <property type="evidence" value="ECO:0007669"/>
    <property type="project" value="UniProtKB-KW"/>
</dbReference>
<dbReference type="GO" id="GO:0005525">
    <property type="term" value="F:GTP binding"/>
    <property type="evidence" value="ECO:0007669"/>
    <property type="project" value="UniProtKB-KW"/>
</dbReference>
<dbReference type="SUPFAM" id="SSF52540">
    <property type="entry name" value="P-loop containing nucleoside triphosphate hydrolases"/>
    <property type="match status" value="1"/>
</dbReference>
<keyword evidence="8" id="KW-1185">Reference proteome</keyword>
<dbReference type="Gene3D" id="3.40.50.300">
    <property type="entry name" value="P-loop containing nucleotide triphosphate hydrolases"/>
    <property type="match status" value="1"/>
</dbReference>
<evidence type="ECO:0000259" key="6">
    <source>
        <dbReference type="PROSITE" id="PS51706"/>
    </source>
</evidence>
<gene>
    <name evidence="7" type="ORF">LEL_00327</name>
</gene>
<dbReference type="PANTHER" id="PTHR46498">
    <property type="entry name" value="GTP-BINDING PROTEIN 8"/>
    <property type="match status" value="1"/>
</dbReference>
<evidence type="ECO:0000256" key="4">
    <source>
        <dbReference type="ARBA" id="ARBA00023134"/>
    </source>
</evidence>
<protein>
    <submittedName>
        <fullName evidence="7">GTP binding protein (EngB)</fullName>
    </submittedName>
</protein>
<evidence type="ECO:0000313" key="7">
    <source>
        <dbReference type="EMBL" id="OAA80782.1"/>
    </source>
</evidence>
<dbReference type="PANTHER" id="PTHR46498:SF1">
    <property type="entry name" value="GTP-BINDING PROTEIN 8"/>
    <property type="match status" value="1"/>
</dbReference>
<feature type="domain" description="EngB-type G" evidence="6">
    <location>
        <begin position="118"/>
        <end position="299"/>
    </location>
</feature>
<evidence type="ECO:0000256" key="1">
    <source>
        <dbReference type="ARBA" id="ARBA00022723"/>
    </source>
</evidence>
<evidence type="ECO:0000256" key="2">
    <source>
        <dbReference type="ARBA" id="ARBA00022741"/>
    </source>
</evidence>
<dbReference type="AlphaFoldDB" id="A0A162KCM8"/>
<keyword evidence="4" id="KW-0342">GTP-binding</keyword>
<evidence type="ECO:0000256" key="3">
    <source>
        <dbReference type="ARBA" id="ARBA00022842"/>
    </source>
</evidence>
<dbReference type="InterPro" id="IPR027417">
    <property type="entry name" value="P-loop_NTPase"/>
</dbReference>
<keyword evidence="2" id="KW-0547">Nucleotide-binding</keyword>
<reference evidence="7 8" key="1">
    <citation type="journal article" date="2016" name="Genome Biol. Evol.">
        <title>Divergent and convergent evolution of fungal pathogenicity.</title>
        <authorList>
            <person name="Shang Y."/>
            <person name="Xiao G."/>
            <person name="Zheng P."/>
            <person name="Cen K."/>
            <person name="Zhan S."/>
            <person name="Wang C."/>
        </authorList>
    </citation>
    <scope>NUCLEOTIDE SEQUENCE [LARGE SCALE GENOMIC DNA]</scope>
    <source>
        <strain evidence="7 8">RCEF 1005</strain>
    </source>
</reference>
<keyword evidence="1" id="KW-0479">Metal-binding</keyword>
<dbReference type="STRING" id="1081108.A0A162KCM8"/>
<dbReference type="GO" id="GO:0005739">
    <property type="term" value="C:mitochondrion"/>
    <property type="evidence" value="ECO:0007669"/>
    <property type="project" value="TreeGrafter"/>
</dbReference>
<sequence length="369" mass="39881">MSRRAVSLLWQMPLVSQTTRASARRYLSYSQISHISKPTSLPKPQRTTKSPTEGPSLDSPAAYTSIISHASSPSTLTTTDPSSSRDEAKLGHAADFFQKNAQFLYSAAQFRDHPFNEHVPEVVILGASNVGKSTFLNSLAGRRGIARTSPRPGHTTLMNAFGVGPAPQIPRSSLQHGTPPPKHSLVVLDTPGYGYRSQTTWGDTIVRYLGARKTLRGAVVLLSAEKRLMPEDRWLFEALADANVRTVVVVTKADKAVVRRGKGGGGGSGTWADRCAEKAAEVRKELRRIQKGTGSNWEEDAGWSSDVFVTAAGLGQMGKTSNRAGMGGVRAAILDMAGFKVEDDAVEQQPENISYTGKIVSFDDIVWKS</sequence>
<accession>A0A162KCM8</accession>
<dbReference type="Proteomes" id="UP000076881">
    <property type="component" value="Unassembled WGS sequence"/>
</dbReference>
<organism evidence="7 8">
    <name type="scientific">Akanthomyces lecanii RCEF 1005</name>
    <dbReference type="NCBI Taxonomy" id="1081108"/>
    <lineage>
        <taxon>Eukaryota</taxon>
        <taxon>Fungi</taxon>
        <taxon>Dikarya</taxon>
        <taxon>Ascomycota</taxon>
        <taxon>Pezizomycotina</taxon>
        <taxon>Sordariomycetes</taxon>
        <taxon>Hypocreomycetidae</taxon>
        <taxon>Hypocreales</taxon>
        <taxon>Cordycipitaceae</taxon>
        <taxon>Akanthomyces</taxon>
        <taxon>Cordyceps confragosa</taxon>
    </lineage>
</organism>
<keyword evidence="3" id="KW-0460">Magnesium</keyword>
<proteinExistence type="predicted"/>
<evidence type="ECO:0000256" key="5">
    <source>
        <dbReference type="SAM" id="MobiDB-lite"/>
    </source>
</evidence>
<dbReference type="InterPro" id="IPR030393">
    <property type="entry name" value="G_ENGB_dom"/>
</dbReference>
<comment type="caution">
    <text evidence="7">The sequence shown here is derived from an EMBL/GenBank/DDBJ whole genome shotgun (WGS) entry which is preliminary data.</text>
</comment>
<dbReference type="EMBL" id="AZHF01000001">
    <property type="protein sequence ID" value="OAA80782.1"/>
    <property type="molecule type" value="Genomic_DNA"/>
</dbReference>
<evidence type="ECO:0000313" key="8">
    <source>
        <dbReference type="Proteomes" id="UP000076881"/>
    </source>
</evidence>
<dbReference type="InterPro" id="IPR052279">
    <property type="entry name" value="EngB_GTPase"/>
</dbReference>